<accession>A0A4Q2EDG6</accession>
<comment type="caution">
    <text evidence="1">The sequence shown here is derived from an EMBL/GenBank/DDBJ whole genome shotgun (WGS) entry which is preliminary data.</text>
</comment>
<gene>
    <name evidence="1" type="ORF">DM877_04260</name>
</gene>
<evidence type="ECO:0000313" key="1">
    <source>
        <dbReference type="EMBL" id="RXW30234.1"/>
    </source>
</evidence>
<proteinExistence type="predicted"/>
<sequence>MRPFLFVYVSWLLRRRDKFRAEYSDITINLTSSYENLQNERTSKIQRGGSGGTVQRCVVP</sequence>
<dbReference type="AlphaFoldDB" id="A0A4Q2EDG6"/>
<dbReference type="Proteomes" id="UP000290875">
    <property type="component" value="Unassembled WGS sequence"/>
</dbReference>
<dbReference type="EMBL" id="QJSL01000003">
    <property type="protein sequence ID" value="RXW30234.1"/>
    <property type="molecule type" value="Genomic_DNA"/>
</dbReference>
<evidence type="ECO:0000313" key="2">
    <source>
        <dbReference type="Proteomes" id="UP000290875"/>
    </source>
</evidence>
<organism evidence="1 2">
    <name type="scientific">Enterobacter cloacae</name>
    <dbReference type="NCBI Taxonomy" id="550"/>
    <lineage>
        <taxon>Bacteria</taxon>
        <taxon>Pseudomonadati</taxon>
        <taxon>Pseudomonadota</taxon>
        <taxon>Gammaproteobacteria</taxon>
        <taxon>Enterobacterales</taxon>
        <taxon>Enterobacteriaceae</taxon>
        <taxon>Enterobacter</taxon>
        <taxon>Enterobacter cloacae complex</taxon>
    </lineage>
</organism>
<protein>
    <submittedName>
        <fullName evidence="1">Uncharacterized protein</fullName>
    </submittedName>
</protein>
<name>A0A4Q2EDG6_ENTCL</name>
<reference evidence="1 2" key="1">
    <citation type="submission" date="2018-06" db="EMBL/GenBank/DDBJ databases">
        <title>Carbapenemase-producing Enterobacteriaceae present in wastewater treatment plant effluent and nearby surface waters in the US.</title>
        <authorList>
            <person name="Mathys D.A."/>
            <person name="Mollenkopf D.F."/>
            <person name="Feicht S.M."/>
            <person name="Adams R.J."/>
            <person name="Albers A.L."/>
            <person name="Grooters S.V."/>
            <person name="Stuever D.M."/>
            <person name="Daniels J.B."/>
            <person name="Wittum T.E."/>
        </authorList>
    </citation>
    <scope>NUCLEOTIDE SEQUENCE [LARGE SCALE GENOMIC DNA]</scope>
    <source>
        <strain evidence="1 2">GEO_4_Eff_A</strain>
    </source>
</reference>